<name>A0A4Z2DZF5_9TELE</name>
<evidence type="ECO:0000313" key="2">
    <source>
        <dbReference type="Proteomes" id="UP000314294"/>
    </source>
</evidence>
<proteinExistence type="predicted"/>
<accession>A0A4Z2DZF5</accession>
<sequence>MILCYYHFRDFLITVIGEEEKKEKKENENPHVCVLECLGNAGAPGSSASNARPPFTDRCSVSFSETRHMLRGVAGSRPRYAI</sequence>
<evidence type="ECO:0000313" key="1">
    <source>
        <dbReference type="EMBL" id="TNN21532.1"/>
    </source>
</evidence>
<comment type="caution">
    <text evidence="1">The sequence shown here is derived from an EMBL/GenBank/DDBJ whole genome shotgun (WGS) entry which is preliminary data.</text>
</comment>
<gene>
    <name evidence="1" type="ORF">EYF80_068357</name>
</gene>
<dbReference type="EMBL" id="SRLO01027434">
    <property type="protein sequence ID" value="TNN21532.1"/>
    <property type="molecule type" value="Genomic_DNA"/>
</dbReference>
<dbReference type="AlphaFoldDB" id="A0A4Z2DZF5"/>
<keyword evidence="2" id="KW-1185">Reference proteome</keyword>
<dbReference type="Proteomes" id="UP000314294">
    <property type="component" value="Unassembled WGS sequence"/>
</dbReference>
<protein>
    <submittedName>
        <fullName evidence="1">Uncharacterized protein</fullName>
    </submittedName>
</protein>
<organism evidence="1 2">
    <name type="scientific">Liparis tanakae</name>
    <name type="common">Tanaka's snailfish</name>
    <dbReference type="NCBI Taxonomy" id="230148"/>
    <lineage>
        <taxon>Eukaryota</taxon>
        <taxon>Metazoa</taxon>
        <taxon>Chordata</taxon>
        <taxon>Craniata</taxon>
        <taxon>Vertebrata</taxon>
        <taxon>Euteleostomi</taxon>
        <taxon>Actinopterygii</taxon>
        <taxon>Neopterygii</taxon>
        <taxon>Teleostei</taxon>
        <taxon>Neoteleostei</taxon>
        <taxon>Acanthomorphata</taxon>
        <taxon>Eupercaria</taxon>
        <taxon>Perciformes</taxon>
        <taxon>Cottioidei</taxon>
        <taxon>Cottales</taxon>
        <taxon>Liparidae</taxon>
        <taxon>Liparis</taxon>
    </lineage>
</organism>
<reference evidence="1 2" key="1">
    <citation type="submission" date="2019-03" db="EMBL/GenBank/DDBJ databases">
        <title>First draft genome of Liparis tanakae, snailfish: a comprehensive survey of snailfish specific genes.</title>
        <authorList>
            <person name="Kim W."/>
            <person name="Song I."/>
            <person name="Jeong J.-H."/>
            <person name="Kim D."/>
            <person name="Kim S."/>
            <person name="Ryu S."/>
            <person name="Song J.Y."/>
            <person name="Lee S.K."/>
        </authorList>
    </citation>
    <scope>NUCLEOTIDE SEQUENCE [LARGE SCALE GENOMIC DNA]</scope>
    <source>
        <tissue evidence="1">Muscle</tissue>
    </source>
</reference>